<dbReference type="Pfam" id="PF13432">
    <property type="entry name" value="TPR_16"/>
    <property type="match status" value="1"/>
</dbReference>
<comment type="caution">
    <text evidence="1">The sequence shown here is derived from an EMBL/GenBank/DDBJ whole genome shotgun (WGS) entry which is preliminary data.</text>
</comment>
<dbReference type="EMBL" id="MU620917">
    <property type="protein sequence ID" value="KAI8579835.1"/>
    <property type="molecule type" value="Genomic_DNA"/>
</dbReference>
<evidence type="ECO:0000313" key="2">
    <source>
        <dbReference type="Proteomes" id="UP001206595"/>
    </source>
</evidence>
<dbReference type="AlphaFoldDB" id="A0AAD5ECR0"/>
<dbReference type="Proteomes" id="UP001206595">
    <property type="component" value="Unassembled WGS sequence"/>
</dbReference>
<dbReference type="RefSeq" id="XP_051444839.1">
    <property type="nucleotide sequence ID" value="XM_051593363.1"/>
</dbReference>
<keyword evidence="2" id="KW-1185">Reference proteome</keyword>
<dbReference type="InterPro" id="IPR011990">
    <property type="entry name" value="TPR-like_helical_dom_sf"/>
</dbReference>
<proteinExistence type="predicted"/>
<accession>A0AAD5ECR0</accession>
<dbReference type="Pfam" id="PF13424">
    <property type="entry name" value="TPR_12"/>
    <property type="match status" value="1"/>
</dbReference>
<dbReference type="SMART" id="SM00028">
    <property type="entry name" value="TPR"/>
    <property type="match status" value="3"/>
</dbReference>
<dbReference type="Gene3D" id="1.25.40.10">
    <property type="entry name" value="Tetratricopeptide repeat domain"/>
    <property type="match status" value="2"/>
</dbReference>
<protein>
    <recommendedName>
        <fullName evidence="3">Tetratricopeptide repeat protein</fullName>
    </recommendedName>
</protein>
<organism evidence="1 2">
    <name type="scientific">Umbelopsis ramanniana AG</name>
    <dbReference type="NCBI Taxonomy" id="1314678"/>
    <lineage>
        <taxon>Eukaryota</taxon>
        <taxon>Fungi</taxon>
        <taxon>Fungi incertae sedis</taxon>
        <taxon>Mucoromycota</taxon>
        <taxon>Mucoromycotina</taxon>
        <taxon>Umbelopsidomycetes</taxon>
        <taxon>Umbelopsidales</taxon>
        <taxon>Umbelopsidaceae</taxon>
        <taxon>Umbelopsis</taxon>
    </lineage>
</organism>
<gene>
    <name evidence="1" type="ORF">K450DRAFT_280539</name>
</gene>
<evidence type="ECO:0000313" key="1">
    <source>
        <dbReference type="EMBL" id="KAI8579835.1"/>
    </source>
</evidence>
<dbReference type="InterPro" id="IPR019734">
    <property type="entry name" value="TPR_rpt"/>
</dbReference>
<reference evidence="1" key="1">
    <citation type="submission" date="2021-06" db="EMBL/GenBank/DDBJ databases">
        <authorList>
            <consortium name="DOE Joint Genome Institute"/>
            <person name="Mondo S.J."/>
            <person name="Amses K.R."/>
            <person name="Simmons D.R."/>
            <person name="Longcore J.E."/>
            <person name="Seto K."/>
            <person name="Alves G.H."/>
            <person name="Bonds A.E."/>
            <person name="Quandt C.A."/>
            <person name="Davis W.J."/>
            <person name="Chang Y."/>
            <person name="Letcher P.M."/>
            <person name="Powell M.J."/>
            <person name="Kuo A."/>
            <person name="Labutti K."/>
            <person name="Pangilinan J."/>
            <person name="Andreopoulos W."/>
            <person name="Tritt A."/>
            <person name="Riley R."/>
            <person name="Hundley H."/>
            <person name="Johnson J."/>
            <person name="Lipzen A."/>
            <person name="Barry K."/>
            <person name="Berbee M.L."/>
            <person name="Buchler N.E."/>
            <person name="Grigoriev I.V."/>
            <person name="Spatafora J.W."/>
            <person name="Stajich J.E."/>
            <person name="James T.Y."/>
        </authorList>
    </citation>
    <scope>NUCLEOTIDE SEQUENCE</scope>
    <source>
        <strain evidence="1">AG</strain>
    </source>
</reference>
<evidence type="ECO:0008006" key="3">
    <source>
        <dbReference type="Google" id="ProtNLM"/>
    </source>
</evidence>
<reference evidence="1" key="2">
    <citation type="journal article" date="2022" name="Proc. Natl. Acad. Sci. U.S.A.">
        <title>Diploid-dominant life cycles characterize the early evolution of Fungi.</title>
        <authorList>
            <person name="Amses K.R."/>
            <person name="Simmons D.R."/>
            <person name="Longcore J.E."/>
            <person name="Mondo S.J."/>
            <person name="Seto K."/>
            <person name="Jeronimo G.H."/>
            <person name="Bonds A.E."/>
            <person name="Quandt C.A."/>
            <person name="Davis W.J."/>
            <person name="Chang Y."/>
            <person name="Federici B.A."/>
            <person name="Kuo A."/>
            <person name="LaButti K."/>
            <person name="Pangilinan J."/>
            <person name="Andreopoulos W."/>
            <person name="Tritt A."/>
            <person name="Riley R."/>
            <person name="Hundley H."/>
            <person name="Johnson J."/>
            <person name="Lipzen A."/>
            <person name="Barry K."/>
            <person name="Lang B.F."/>
            <person name="Cuomo C.A."/>
            <person name="Buchler N.E."/>
            <person name="Grigoriev I.V."/>
            <person name="Spatafora J.W."/>
            <person name="Stajich J.E."/>
            <person name="James T.Y."/>
        </authorList>
    </citation>
    <scope>NUCLEOTIDE SEQUENCE</scope>
    <source>
        <strain evidence="1">AG</strain>
    </source>
</reference>
<dbReference type="GeneID" id="75918705"/>
<sequence>MAEQSAHYLATTSEVPAFDSVWELSDNSEIERIFDDILQHKLKDDIAAQALTQLARSQGLQGKFDLAIETLERSRQKSNHVIPHIRYLLEYGRVLRSSGKPDDAAPYFKKAYEAAVGVEDFYTADAAHMLAILDPTTGPTEGRAWSEEALDTARKSTHPPTKLWAAIILNNTAWDSFDQGDYQTALDRFNEATELRRMAVEHKETPRTKESYRIARWSAAYTLRHMDRLEDAFTIQKQLLSEGNTKPNREELVILAERLGYSGEAEEHKKALEAMEAK</sequence>
<name>A0AAD5ECR0_UMBRA</name>
<dbReference type="SUPFAM" id="SSF48452">
    <property type="entry name" value="TPR-like"/>
    <property type="match status" value="1"/>
</dbReference>